<evidence type="ECO:0000313" key="11">
    <source>
        <dbReference type="Ensembl" id="ENSSSCP00025039687.1"/>
    </source>
</evidence>
<sequence>MHRAITPSAYLPSPDYYKRLDHLQQGLRDSEKKRLELERKLYECNPSDICRVKPKYGELKKYLKEICESEKRARTRNQEYLKRFEQIQAHLGHFTTKAELKLQELKVEYETQLKKMQLLSKEEKSDVKEEDGAKLVMPAKINLGTAVSRGLYQPATIFMGRQMSAVSSMGDFSAEQKSPQPTKNFSIPDPHSHRQTAQRSDVTDSNVVQTNGDTQCLNKSDKTDGKTSLQIGEKMPVTASALSEEEQTHCSKIGSGACLGKSHLSEGRRSPGLYSPLQARLSPKNRTTDLKCDGSSRLEGTEAEILTRKHIEVEEERARPLVPLLSASESCASENKCSQEKHDAQEAFSDHPLHGDPGSQQPFRKLQEEQEEHSGSSSDLTVSISEDDLILETLEPQSNPADMMEEEDGIEALNLIHSEQERDALSAKKQNCIVQTVSSLDSKKESSTNLPARELSDHRDIVKEDLEAYGAAVLHQPPRLSLGGGSHEAPGRVEQASGLVRTQLGQHVATLKGHDNSSQEEVAKLSEVFPVKNMDQRMRAAAALWKHLPEEDVERSAVGSRKSSCSSPSTLNASSGVKDAEPALWLSSGPTRKEEGSNDCREESAEESEGARMPITETKAYQMLKQSTLQDSARQHEAKSQKVAAPASQLLGLNVGSGTFKTKTAPQIASEASFSSSEGSPLSRKPFSLSRIHLFNGGCILTACHVTSVYCLDPDNVLPEEKDVCLPHNCLGKR</sequence>
<reference evidence="11" key="1">
    <citation type="submission" date="2025-08" db="UniProtKB">
        <authorList>
            <consortium name="Ensembl"/>
        </authorList>
    </citation>
    <scope>IDENTIFICATION</scope>
</reference>
<evidence type="ECO:0000256" key="7">
    <source>
        <dbReference type="ARBA" id="ARBA00023273"/>
    </source>
</evidence>
<dbReference type="PANTHER" id="PTHR16299">
    <property type="entry name" value="CENTROSOMAL PROTEIN KIZUNA"/>
    <property type="match status" value="1"/>
</dbReference>
<feature type="region of interest" description="Disordered" evidence="10">
    <location>
        <begin position="169"/>
        <end position="229"/>
    </location>
</feature>
<comment type="similarity">
    <text evidence="3">Belongs to the kizuna family.</text>
</comment>
<feature type="compositionally biased region" description="Basic and acidic residues" evidence="10">
    <location>
        <begin position="365"/>
        <end position="374"/>
    </location>
</feature>
<comment type="subcellular location">
    <subcellularLocation>
        <location evidence="1">Cytoplasm</location>
        <location evidence="1">Cytoskeleton</location>
        <location evidence="1">Cilium basal body</location>
    </subcellularLocation>
    <subcellularLocation>
        <location evidence="2">Cytoplasm</location>
        <location evidence="2">Cytoskeleton</location>
        <location evidence="2">Microtubule organizing center</location>
        <location evidence="2">Centrosome</location>
    </subcellularLocation>
</comment>
<evidence type="ECO:0000313" key="12">
    <source>
        <dbReference type="Proteomes" id="UP000694727"/>
    </source>
</evidence>
<evidence type="ECO:0000256" key="1">
    <source>
        <dbReference type="ARBA" id="ARBA00004120"/>
    </source>
</evidence>
<dbReference type="Proteomes" id="UP000694727">
    <property type="component" value="Unplaced"/>
</dbReference>
<organism evidence="11 12">
    <name type="scientific">Sus scrofa</name>
    <name type="common">Pig</name>
    <dbReference type="NCBI Taxonomy" id="9823"/>
    <lineage>
        <taxon>Eukaryota</taxon>
        <taxon>Metazoa</taxon>
        <taxon>Chordata</taxon>
        <taxon>Craniata</taxon>
        <taxon>Vertebrata</taxon>
        <taxon>Euteleostomi</taxon>
        <taxon>Mammalia</taxon>
        <taxon>Eutheria</taxon>
        <taxon>Laurasiatheria</taxon>
        <taxon>Artiodactyla</taxon>
        <taxon>Suina</taxon>
        <taxon>Suidae</taxon>
        <taxon>Sus</taxon>
    </lineage>
</organism>
<evidence type="ECO:0000256" key="3">
    <source>
        <dbReference type="ARBA" id="ARBA00010767"/>
    </source>
</evidence>
<evidence type="ECO:0000256" key="2">
    <source>
        <dbReference type="ARBA" id="ARBA00004300"/>
    </source>
</evidence>
<evidence type="ECO:0000256" key="6">
    <source>
        <dbReference type="ARBA" id="ARBA00023212"/>
    </source>
</evidence>
<name>A0A8D0T379_PIG</name>
<evidence type="ECO:0000256" key="5">
    <source>
        <dbReference type="ARBA" id="ARBA00022490"/>
    </source>
</evidence>
<keyword evidence="6" id="KW-0206">Cytoskeleton</keyword>
<dbReference type="GO" id="GO:0007051">
    <property type="term" value="P:spindle organization"/>
    <property type="evidence" value="ECO:0007669"/>
    <property type="project" value="InterPro"/>
</dbReference>
<feature type="compositionally biased region" description="Polar residues" evidence="10">
    <location>
        <begin position="195"/>
        <end position="218"/>
    </location>
</feature>
<evidence type="ECO:0000256" key="10">
    <source>
        <dbReference type="SAM" id="MobiDB-lite"/>
    </source>
</evidence>
<comment type="function">
    <text evidence="8">Centrosomal protein required for establishing a robust mitotic centrosome architecture that can endure the forces that converge on the centrosomes during spindle formation. Required for stabilizing the expanded pericentriolar material around the centriole.</text>
</comment>
<feature type="region of interest" description="Disordered" evidence="10">
    <location>
        <begin position="335"/>
        <end position="386"/>
    </location>
</feature>
<dbReference type="GO" id="GO:0005813">
    <property type="term" value="C:centrosome"/>
    <property type="evidence" value="ECO:0007669"/>
    <property type="project" value="UniProtKB-SubCell"/>
</dbReference>
<keyword evidence="7" id="KW-0966">Cell projection</keyword>
<feature type="compositionally biased region" description="Polar residues" evidence="10">
    <location>
        <begin position="175"/>
        <end position="185"/>
    </location>
</feature>
<dbReference type="PANTHER" id="PTHR16299:SF2">
    <property type="entry name" value="CENTROSOMAL PROTEIN KIZUNA"/>
    <property type="match status" value="1"/>
</dbReference>
<protein>
    <recommendedName>
        <fullName evidence="4">Centrosomal protein kizuna</fullName>
    </recommendedName>
    <alternativeName>
        <fullName evidence="9">Polo-like kinase 1 substrate 1</fullName>
    </alternativeName>
</protein>
<feature type="region of interest" description="Disordered" evidence="10">
    <location>
        <begin position="550"/>
        <end position="615"/>
    </location>
</feature>
<feature type="compositionally biased region" description="Basic and acidic residues" evidence="10">
    <location>
        <begin position="337"/>
        <end position="354"/>
    </location>
</feature>
<dbReference type="AlphaFoldDB" id="A0A8D0T379"/>
<proteinExistence type="inferred from homology"/>
<feature type="compositionally biased region" description="Polar residues" evidence="10">
    <location>
        <begin position="561"/>
        <end position="575"/>
    </location>
</feature>
<dbReference type="InterPro" id="IPR026742">
    <property type="entry name" value="Centrosomal_kizuma"/>
</dbReference>
<accession>A0A8D0T379</accession>
<dbReference type="Ensembl" id="ENSSSCT00025090575.1">
    <property type="protein sequence ID" value="ENSSSCP00025039687.1"/>
    <property type="gene ID" value="ENSSSCG00025064901.1"/>
</dbReference>
<evidence type="ECO:0000256" key="9">
    <source>
        <dbReference type="ARBA" id="ARBA00031153"/>
    </source>
</evidence>
<evidence type="ECO:0000256" key="4">
    <source>
        <dbReference type="ARBA" id="ARBA00013872"/>
    </source>
</evidence>
<keyword evidence="5" id="KW-0963">Cytoplasm</keyword>
<feature type="compositionally biased region" description="Basic and acidic residues" evidence="10">
    <location>
        <begin position="591"/>
        <end position="603"/>
    </location>
</feature>
<evidence type="ECO:0000256" key="8">
    <source>
        <dbReference type="ARBA" id="ARBA00024919"/>
    </source>
</evidence>